<dbReference type="InterPro" id="IPR045874">
    <property type="entry name" value="LRK10/LRL21-25-like"/>
</dbReference>
<evidence type="ECO:0000256" key="13">
    <source>
        <dbReference type="SAM" id="Phobius"/>
    </source>
</evidence>
<dbReference type="Gene3D" id="3.30.200.20">
    <property type="entry name" value="Phosphorylase Kinase, domain 1"/>
    <property type="match status" value="1"/>
</dbReference>
<dbReference type="OrthoDB" id="544400at2759"/>
<dbReference type="GO" id="GO:0030247">
    <property type="term" value="F:polysaccharide binding"/>
    <property type="evidence" value="ECO:0007669"/>
    <property type="project" value="InterPro"/>
</dbReference>
<dbReference type="GO" id="GO:0016020">
    <property type="term" value="C:membrane"/>
    <property type="evidence" value="ECO:0007669"/>
    <property type="project" value="UniProtKB-SubCell"/>
</dbReference>
<evidence type="ECO:0000256" key="2">
    <source>
        <dbReference type="ARBA" id="ARBA00022527"/>
    </source>
</evidence>
<feature type="domain" description="Protein kinase" evidence="15">
    <location>
        <begin position="322"/>
        <end position="599"/>
    </location>
</feature>
<dbReference type="SMART" id="SM00220">
    <property type="entry name" value="S_TKc"/>
    <property type="match status" value="1"/>
</dbReference>
<feature type="non-terminal residue" evidence="16">
    <location>
        <position position="1"/>
    </location>
</feature>
<dbReference type="AlphaFoldDB" id="A0A5J5SQN4"/>
<evidence type="ECO:0000256" key="6">
    <source>
        <dbReference type="ARBA" id="ARBA00022741"/>
    </source>
</evidence>
<dbReference type="InterPro" id="IPR025287">
    <property type="entry name" value="WAK_GUB"/>
</dbReference>
<keyword evidence="6 12" id="KW-0547">Nucleotide-binding</keyword>
<dbReference type="Proteomes" id="UP000327439">
    <property type="component" value="Chromosome D01"/>
</dbReference>
<accession>A0A5J5SQN4</accession>
<evidence type="ECO:0000256" key="11">
    <source>
        <dbReference type="ARBA" id="ARBA00023180"/>
    </source>
</evidence>
<evidence type="ECO:0000256" key="12">
    <source>
        <dbReference type="PROSITE-ProRule" id="PRU10141"/>
    </source>
</evidence>
<keyword evidence="17" id="KW-1185">Reference proteome</keyword>
<dbReference type="InterPro" id="IPR011009">
    <property type="entry name" value="Kinase-like_dom_sf"/>
</dbReference>
<evidence type="ECO:0000256" key="1">
    <source>
        <dbReference type="ARBA" id="ARBA00004479"/>
    </source>
</evidence>
<keyword evidence="4 13" id="KW-0812">Transmembrane</keyword>
<dbReference type="EMBL" id="CM018215">
    <property type="protein sequence ID" value="KAB2043741.1"/>
    <property type="molecule type" value="Genomic_DNA"/>
</dbReference>
<evidence type="ECO:0000256" key="14">
    <source>
        <dbReference type="SAM" id="SignalP"/>
    </source>
</evidence>
<evidence type="ECO:0000256" key="10">
    <source>
        <dbReference type="ARBA" id="ARBA00023136"/>
    </source>
</evidence>
<dbReference type="SUPFAM" id="SSF56112">
    <property type="entry name" value="Protein kinase-like (PK-like)"/>
    <property type="match status" value="1"/>
</dbReference>
<dbReference type="FunFam" id="1.10.510.10:FF:000590">
    <property type="entry name" value="PR5-like receptor kinase"/>
    <property type="match status" value="1"/>
</dbReference>
<keyword evidence="2" id="KW-0723">Serine/threonine-protein kinase</keyword>
<feature type="signal peptide" evidence="14">
    <location>
        <begin position="1"/>
        <end position="28"/>
    </location>
</feature>
<proteinExistence type="predicted"/>
<dbReference type="PANTHER" id="PTHR27009">
    <property type="entry name" value="RUST RESISTANCE KINASE LR10-RELATED"/>
    <property type="match status" value="1"/>
</dbReference>
<dbReference type="GO" id="GO:0004674">
    <property type="term" value="F:protein serine/threonine kinase activity"/>
    <property type="evidence" value="ECO:0007669"/>
    <property type="project" value="UniProtKB-KW"/>
</dbReference>
<keyword evidence="9 13" id="KW-1133">Transmembrane helix</keyword>
<dbReference type="Pfam" id="PF13947">
    <property type="entry name" value="GUB_WAK_bind"/>
    <property type="match status" value="1"/>
</dbReference>
<gene>
    <name evidence="16" type="ORF">ES319_D01G039600v1</name>
</gene>
<keyword evidence="8 12" id="KW-0067">ATP-binding</keyword>
<organism evidence="16 17">
    <name type="scientific">Gossypium barbadense</name>
    <name type="common">Sea Island cotton</name>
    <name type="synonym">Hibiscus barbadensis</name>
    <dbReference type="NCBI Taxonomy" id="3634"/>
    <lineage>
        <taxon>Eukaryota</taxon>
        <taxon>Viridiplantae</taxon>
        <taxon>Streptophyta</taxon>
        <taxon>Embryophyta</taxon>
        <taxon>Tracheophyta</taxon>
        <taxon>Spermatophyta</taxon>
        <taxon>Magnoliopsida</taxon>
        <taxon>eudicotyledons</taxon>
        <taxon>Gunneridae</taxon>
        <taxon>Pentapetalae</taxon>
        <taxon>rosids</taxon>
        <taxon>malvids</taxon>
        <taxon>Malvales</taxon>
        <taxon>Malvaceae</taxon>
        <taxon>Malvoideae</taxon>
        <taxon>Gossypium</taxon>
    </lineage>
</organism>
<dbReference type="PROSITE" id="PS00107">
    <property type="entry name" value="PROTEIN_KINASE_ATP"/>
    <property type="match status" value="1"/>
</dbReference>
<evidence type="ECO:0000313" key="17">
    <source>
        <dbReference type="Proteomes" id="UP000327439"/>
    </source>
</evidence>
<feature type="chain" id="PRO_5023868531" description="Protein kinase domain-containing protein" evidence="14">
    <location>
        <begin position="29"/>
        <end position="631"/>
    </location>
</feature>
<evidence type="ECO:0000256" key="5">
    <source>
        <dbReference type="ARBA" id="ARBA00022729"/>
    </source>
</evidence>
<dbReference type="Pfam" id="PF00069">
    <property type="entry name" value="Pkinase"/>
    <property type="match status" value="1"/>
</dbReference>
<comment type="subcellular location">
    <subcellularLocation>
        <location evidence="1">Membrane</location>
        <topology evidence="1">Single-pass type I membrane protein</topology>
    </subcellularLocation>
</comment>
<dbReference type="InterPro" id="IPR008271">
    <property type="entry name" value="Ser/Thr_kinase_AS"/>
</dbReference>
<dbReference type="PROSITE" id="PS50011">
    <property type="entry name" value="PROTEIN_KINASE_DOM"/>
    <property type="match status" value="1"/>
</dbReference>
<evidence type="ECO:0000256" key="7">
    <source>
        <dbReference type="ARBA" id="ARBA00022777"/>
    </source>
</evidence>
<feature type="transmembrane region" description="Helical" evidence="13">
    <location>
        <begin position="255"/>
        <end position="284"/>
    </location>
</feature>
<dbReference type="GO" id="GO:0005524">
    <property type="term" value="F:ATP binding"/>
    <property type="evidence" value="ECO:0007669"/>
    <property type="project" value="UniProtKB-UniRule"/>
</dbReference>
<name>A0A5J5SQN4_GOSBA</name>
<protein>
    <recommendedName>
        <fullName evidence="15">Protein kinase domain-containing protein</fullName>
    </recommendedName>
</protein>
<keyword evidence="5 14" id="KW-0732">Signal</keyword>
<keyword evidence="11" id="KW-0325">Glycoprotein</keyword>
<dbReference type="InterPro" id="IPR017441">
    <property type="entry name" value="Protein_kinase_ATP_BS"/>
</dbReference>
<evidence type="ECO:0000259" key="15">
    <source>
        <dbReference type="PROSITE" id="PS50011"/>
    </source>
</evidence>
<dbReference type="InterPro" id="IPR000719">
    <property type="entry name" value="Prot_kinase_dom"/>
</dbReference>
<evidence type="ECO:0000256" key="9">
    <source>
        <dbReference type="ARBA" id="ARBA00022989"/>
    </source>
</evidence>
<keyword evidence="7" id="KW-0418">Kinase</keyword>
<evidence type="ECO:0000256" key="4">
    <source>
        <dbReference type="ARBA" id="ARBA00022692"/>
    </source>
</evidence>
<reference evidence="17" key="1">
    <citation type="journal article" date="2020" name="Nat. Genet.">
        <title>Genomic diversifications of five Gossypium allopolyploid species and their impact on cotton improvement.</title>
        <authorList>
            <person name="Chen Z.J."/>
            <person name="Sreedasyam A."/>
            <person name="Ando A."/>
            <person name="Song Q."/>
            <person name="De Santiago L.M."/>
            <person name="Hulse-Kemp A.M."/>
            <person name="Ding M."/>
            <person name="Ye W."/>
            <person name="Kirkbride R.C."/>
            <person name="Jenkins J."/>
            <person name="Plott C."/>
            <person name="Lovell J."/>
            <person name="Lin Y.M."/>
            <person name="Vaughn R."/>
            <person name="Liu B."/>
            <person name="Simpson S."/>
            <person name="Scheffler B.E."/>
            <person name="Wen L."/>
            <person name="Saski C.A."/>
            <person name="Grover C.E."/>
            <person name="Hu G."/>
            <person name="Conover J.L."/>
            <person name="Carlson J.W."/>
            <person name="Shu S."/>
            <person name="Boston L.B."/>
            <person name="Williams M."/>
            <person name="Peterson D.G."/>
            <person name="McGee K."/>
            <person name="Jones D.C."/>
            <person name="Wendel J.F."/>
            <person name="Stelly D.M."/>
            <person name="Grimwood J."/>
            <person name="Schmutz J."/>
        </authorList>
    </citation>
    <scope>NUCLEOTIDE SEQUENCE [LARGE SCALE GENOMIC DNA]</scope>
    <source>
        <strain evidence="17">cv. 3-79</strain>
    </source>
</reference>
<keyword evidence="3" id="KW-0808">Transferase</keyword>
<evidence type="ECO:0000256" key="3">
    <source>
        <dbReference type="ARBA" id="ARBA00022679"/>
    </source>
</evidence>
<dbReference type="FunFam" id="3.30.200.20:FF:000178">
    <property type="entry name" value="serine/threonine-protein kinase PBS1-like"/>
    <property type="match status" value="1"/>
</dbReference>
<evidence type="ECO:0000256" key="8">
    <source>
        <dbReference type="ARBA" id="ARBA00022840"/>
    </source>
</evidence>
<feature type="binding site" evidence="12">
    <location>
        <position position="350"/>
    </location>
    <ligand>
        <name>ATP</name>
        <dbReference type="ChEBI" id="CHEBI:30616"/>
    </ligand>
</feature>
<evidence type="ECO:0000313" key="16">
    <source>
        <dbReference type="EMBL" id="KAB2043741.1"/>
    </source>
</evidence>
<dbReference type="Gene3D" id="1.10.510.10">
    <property type="entry name" value="Transferase(Phosphotransferase) domain 1"/>
    <property type="match status" value="1"/>
</dbReference>
<keyword evidence="10 13" id="KW-0472">Membrane</keyword>
<sequence length="631" mass="71255">MPKPKPQLPLFGLMAVIALFLLPEACIGRNTNKDCGSTMCGNVNISYPFRLTTQPSNCGDHRFELECDNNNHTNLVMKYGRFYVQNISYDICTVDYISPNLGDDNCSLPRNSFRVDDSCKVPYMLGIPSSVMFLVNCSEPMNSSSYINASRCPTISSYFYFLDSKTTSGNFGESCTMDALVPIMVDNISGMSTSDIYEKLLLGFDLELEGLNLDFCQFRLSRLKFASSTYMDSFVHFLFHGPHVYYNSLDPPRRTYILCLAITGGVIFLRLFAGIICLLALVTYKWRRRHLSMDDTIEEFLQSLNNLVPIRYSFKETKKMTKNFKDKLGEGGYGSVFKGKLRSGHHVAIKLLGKSKGNGQDFINEVASIGRIHHANVAKLIRFCVEGSKQALVYDFMSNGSLDKIIFTEENKNTLGWKKMFDIVLGVAQGIHYLHQGCDMQILHFDIKPHNILLDENFNPKVSDFGLAKLYSVDDSIVSLTAARGTIGYIAPELVYKNLGGISYKADIYSFGMLLMEMVGRRKNVNAFADHTSQIYFPSWIYDRLDQGEDLELGDVSDNEKAMVKKMVITAFWCIQLLPFDRPSMSKVLKMLESDVELLEMPPKPFHQLPLETSMEVHSCENSNDEPSTSL</sequence>
<dbReference type="PROSITE" id="PS00108">
    <property type="entry name" value="PROTEIN_KINASE_ST"/>
    <property type="match status" value="1"/>
</dbReference>